<sequence>MIDIARIQAWAFRCPTMEPVATSFGVMHDRPAVLVRIEDRDGAFGWGEIWANWPAAGAEHRVRLLEMDLAHLVLDTKAASPAEFFHKLDARSRIRAVQCGEAGPFAQVIAGLDVALWDMAARRKGLPLRRLIRAAAPNSVPAYASGIQIAAASDLMPRARTDGHHRFKLKVGFDVEADIAAVCDIQAALAEHELIACDANQAWSLEQSLQFVTGVAIVPLHWLEEPLPVFADTTQWQSLADHSTIPLAGGENIIGEADFDCAIKSGHLSVIQPDMTKWGGVSGCLAVARNALANGRRYFPHFLGAGIGMAASAELLAGVGGDGLLEVDVNDNPLRSMFFDVGEPVADGMWTCSDGPGLGIDVIPDGLEQFQTLYTEITQASVDNHVAAITPATR</sequence>
<protein>
    <submittedName>
        <fullName evidence="3">Mandelate racemase/muconate lactonizing enzyme family protein</fullName>
    </submittedName>
</protein>
<keyword evidence="1" id="KW-0456">Lyase</keyword>
<dbReference type="InterPro" id="IPR036849">
    <property type="entry name" value="Enolase-like_C_sf"/>
</dbReference>
<dbReference type="SUPFAM" id="SSF51604">
    <property type="entry name" value="Enolase C-terminal domain-like"/>
    <property type="match status" value="1"/>
</dbReference>
<dbReference type="Pfam" id="PF02746">
    <property type="entry name" value="MR_MLE_N"/>
    <property type="match status" value="1"/>
</dbReference>
<comment type="caution">
    <text evidence="3">The sequence shown here is derived from an EMBL/GenBank/DDBJ whole genome shotgun (WGS) entry which is preliminary data.</text>
</comment>
<feature type="domain" description="Mandelate racemase/muconate lactonizing enzyme C-terminal" evidence="2">
    <location>
        <begin position="149"/>
        <end position="246"/>
    </location>
</feature>
<organism evidence="3">
    <name type="scientific">Boseongicola sp. SB0664_bin_43</name>
    <dbReference type="NCBI Taxonomy" id="2604844"/>
    <lineage>
        <taxon>Bacteria</taxon>
        <taxon>Pseudomonadati</taxon>
        <taxon>Pseudomonadota</taxon>
        <taxon>Alphaproteobacteria</taxon>
        <taxon>Rhodobacterales</taxon>
        <taxon>Paracoccaceae</taxon>
        <taxon>Boseongicola</taxon>
    </lineage>
</organism>
<dbReference type="SUPFAM" id="SSF54826">
    <property type="entry name" value="Enolase N-terminal domain-like"/>
    <property type="match status" value="1"/>
</dbReference>
<evidence type="ECO:0000259" key="2">
    <source>
        <dbReference type="SMART" id="SM00922"/>
    </source>
</evidence>
<dbReference type="AlphaFoldDB" id="A0A6B0Y2S8"/>
<dbReference type="InterPro" id="IPR034593">
    <property type="entry name" value="DgoD-like"/>
</dbReference>
<dbReference type="EMBL" id="VXRY01000442">
    <property type="protein sequence ID" value="MXY34575.1"/>
    <property type="molecule type" value="Genomic_DNA"/>
</dbReference>
<dbReference type="InterPro" id="IPR029065">
    <property type="entry name" value="Enolase_C-like"/>
</dbReference>
<dbReference type="CDD" id="cd03316">
    <property type="entry name" value="MR_like"/>
    <property type="match status" value="1"/>
</dbReference>
<dbReference type="PANTHER" id="PTHR48080:SF2">
    <property type="entry name" value="D-GALACTONATE DEHYDRATASE"/>
    <property type="match status" value="1"/>
</dbReference>
<dbReference type="InterPro" id="IPR029017">
    <property type="entry name" value="Enolase-like_N"/>
</dbReference>
<dbReference type="Gene3D" id="3.30.390.10">
    <property type="entry name" value="Enolase-like, N-terminal domain"/>
    <property type="match status" value="1"/>
</dbReference>
<dbReference type="PANTHER" id="PTHR48080">
    <property type="entry name" value="D-GALACTONATE DEHYDRATASE-RELATED"/>
    <property type="match status" value="1"/>
</dbReference>
<gene>
    <name evidence="3" type="ORF">F4Y60_10915</name>
</gene>
<dbReference type="InterPro" id="IPR013341">
    <property type="entry name" value="Mandelate_racemase_N_dom"/>
</dbReference>
<evidence type="ECO:0000256" key="1">
    <source>
        <dbReference type="ARBA" id="ARBA00023239"/>
    </source>
</evidence>
<accession>A0A6B0Y2S8</accession>
<name>A0A6B0Y2S8_9RHOB</name>
<dbReference type="SFLD" id="SFLDS00001">
    <property type="entry name" value="Enolase"/>
    <property type="match status" value="1"/>
</dbReference>
<dbReference type="Gene3D" id="3.20.20.120">
    <property type="entry name" value="Enolase-like C-terminal domain"/>
    <property type="match status" value="1"/>
</dbReference>
<dbReference type="SMART" id="SM00922">
    <property type="entry name" value="MR_MLE"/>
    <property type="match status" value="1"/>
</dbReference>
<reference evidence="3" key="1">
    <citation type="submission" date="2019-09" db="EMBL/GenBank/DDBJ databases">
        <title>Characterisation of the sponge microbiome using genome-centric metagenomics.</title>
        <authorList>
            <person name="Engelberts J.P."/>
            <person name="Robbins S.J."/>
            <person name="De Goeij J.M."/>
            <person name="Aranda M."/>
            <person name="Bell S.C."/>
            <person name="Webster N.S."/>
        </authorList>
    </citation>
    <scope>NUCLEOTIDE SEQUENCE</scope>
    <source>
        <strain evidence="3">SB0664_bin_43</strain>
    </source>
</reference>
<dbReference type="InterPro" id="IPR013342">
    <property type="entry name" value="Mandelate_racemase_C"/>
</dbReference>
<dbReference type="GO" id="GO:0016829">
    <property type="term" value="F:lyase activity"/>
    <property type="evidence" value="ECO:0007669"/>
    <property type="project" value="UniProtKB-KW"/>
</dbReference>
<dbReference type="SFLD" id="SFLDG00179">
    <property type="entry name" value="mandelate_racemase"/>
    <property type="match status" value="1"/>
</dbReference>
<proteinExistence type="predicted"/>
<dbReference type="Pfam" id="PF13378">
    <property type="entry name" value="MR_MLE_C"/>
    <property type="match status" value="1"/>
</dbReference>
<evidence type="ECO:0000313" key="3">
    <source>
        <dbReference type="EMBL" id="MXY34575.1"/>
    </source>
</evidence>